<feature type="signal peptide" evidence="8">
    <location>
        <begin position="1"/>
        <end position="17"/>
    </location>
</feature>
<evidence type="ECO:0000256" key="7">
    <source>
        <dbReference type="ARBA" id="ARBA00023288"/>
    </source>
</evidence>
<evidence type="ECO:0000256" key="8">
    <source>
        <dbReference type="SAM" id="SignalP"/>
    </source>
</evidence>
<comment type="caution">
    <text evidence="10">The sequence shown here is derived from an EMBL/GenBank/DDBJ whole genome shotgun (WGS) entry which is preliminary data.</text>
</comment>
<keyword evidence="4 8" id="KW-0732">Signal</keyword>
<dbReference type="CDD" id="cd21176">
    <property type="entry name" value="LPMO_auxiliary-like"/>
    <property type="match status" value="1"/>
</dbReference>
<evidence type="ECO:0000259" key="9">
    <source>
        <dbReference type="Pfam" id="PF20238"/>
    </source>
</evidence>
<evidence type="ECO:0000256" key="4">
    <source>
        <dbReference type="ARBA" id="ARBA00022729"/>
    </source>
</evidence>
<reference evidence="10" key="2">
    <citation type="submission" date="2023-05" db="EMBL/GenBank/DDBJ databases">
        <authorList>
            <consortium name="Lawrence Berkeley National Laboratory"/>
            <person name="Steindorff A."/>
            <person name="Hensen N."/>
            <person name="Bonometti L."/>
            <person name="Westerberg I."/>
            <person name="Brannstrom I.O."/>
            <person name="Guillou S."/>
            <person name="Cros-Aarteil S."/>
            <person name="Calhoun S."/>
            <person name="Haridas S."/>
            <person name="Kuo A."/>
            <person name="Mondo S."/>
            <person name="Pangilinan J."/>
            <person name="Riley R."/>
            <person name="Labutti K."/>
            <person name="Andreopoulos B."/>
            <person name="Lipzen A."/>
            <person name="Chen C."/>
            <person name="Yanf M."/>
            <person name="Daum C."/>
            <person name="Ng V."/>
            <person name="Clum A."/>
            <person name="Ohm R."/>
            <person name="Martin F."/>
            <person name="Silar P."/>
            <person name="Natvig D."/>
            <person name="Lalanne C."/>
            <person name="Gautier V."/>
            <person name="Ament-Velasquez S.L."/>
            <person name="Kruys A."/>
            <person name="Hutchinson M.I."/>
            <person name="Powell A.J."/>
            <person name="Barry K."/>
            <person name="Miller A.N."/>
            <person name="Grigoriev I.V."/>
            <person name="Debuchy R."/>
            <person name="Gladieux P."/>
            <person name="Thoren M.H."/>
            <person name="Johannesson H."/>
        </authorList>
    </citation>
    <scope>NUCLEOTIDE SEQUENCE</scope>
    <source>
        <strain evidence="10">PSN309</strain>
    </source>
</reference>
<organism evidence="10 11">
    <name type="scientific">Podospora australis</name>
    <dbReference type="NCBI Taxonomy" id="1536484"/>
    <lineage>
        <taxon>Eukaryota</taxon>
        <taxon>Fungi</taxon>
        <taxon>Dikarya</taxon>
        <taxon>Ascomycota</taxon>
        <taxon>Pezizomycotina</taxon>
        <taxon>Sordariomycetes</taxon>
        <taxon>Sordariomycetidae</taxon>
        <taxon>Sordariales</taxon>
        <taxon>Podosporaceae</taxon>
        <taxon>Podospora</taxon>
    </lineage>
</organism>
<reference evidence="10" key="1">
    <citation type="journal article" date="2023" name="Mol. Phylogenet. Evol.">
        <title>Genome-scale phylogeny and comparative genomics of the fungal order Sordariales.</title>
        <authorList>
            <person name="Hensen N."/>
            <person name="Bonometti L."/>
            <person name="Westerberg I."/>
            <person name="Brannstrom I.O."/>
            <person name="Guillou S."/>
            <person name="Cros-Aarteil S."/>
            <person name="Calhoun S."/>
            <person name="Haridas S."/>
            <person name="Kuo A."/>
            <person name="Mondo S."/>
            <person name="Pangilinan J."/>
            <person name="Riley R."/>
            <person name="LaButti K."/>
            <person name="Andreopoulos B."/>
            <person name="Lipzen A."/>
            <person name="Chen C."/>
            <person name="Yan M."/>
            <person name="Daum C."/>
            <person name="Ng V."/>
            <person name="Clum A."/>
            <person name="Steindorff A."/>
            <person name="Ohm R.A."/>
            <person name="Martin F."/>
            <person name="Silar P."/>
            <person name="Natvig D.O."/>
            <person name="Lalanne C."/>
            <person name="Gautier V."/>
            <person name="Ament-Velasquez S.L."/>
            <person name="Kruys A."/>
            <person name="Hutchinson M.I."/>
            <person name="Powell A.J."/>
            <person name="Barry K."/>
            <person name="Miller A.N."/>
            <person name="Grigoriev I.V."/>
            <person name="Debuchy R."/>
            <person name="Gladieux P."/>
            <person name="Hiltunen Thoren M."/>
            <person name="Johannesson H."/>
        </authorList>
    </citation>
    <scope>NUCLEOTIDE SEQUENCE</scope>
    <source>
        <strain evidence="10">PSN309</strain>
    </source>
</reference>
<proteinExistence type="predicted"/>
<evidence type="ECO:0000313" key="10">
    <source>
        <dbReference type="EMBL" id="KAK4185739.1"/>
    </source>
</evidence>
<evidence type="ECO:0000256" key="6">
    <source>
        <dbReference type="ARBA" id="ARBA00023180"/>
    </source>
</evidence>
<evidence type="ECO:0000256" key="1">
    <source>
        <dbReference type="ARBA" id="ARBA00004609"/>
    </source>
</evidence>
<evidence type="ECO:0000256" key="2">
    <source>
        <dbReference type="ARBA" id="ARBA00022475"/>
    </source>
</evidence>
<keyword evidence="11" id="KW-1185">Reference proteome</keyword>
<keyword evidence="7" id="KW-0449">Lipoprotein</keyword>
<protein>
    <recommendedName>
        <fullName evidence="9">Copper acquisition factor BIM1-like domain-containing protein</fullName>
    </recommendedName>
</protein>
<dbReference type="PANTHER" id="PTHR34992">
    <property type="entry name" value="HYPHAL ANASTAMOSIS-7 PROTEIN"/>
    <property type="match status" value="1"/>
</dbReference>
<gene>
    <name evidence="10" type="ORF">QBC35DRAFT_516718</name>
</gene>
<dbReference type="GO" id="GO:0098552">
    <property type="term" value="C:side of membrane"/>
    <property type="evidence" value="ECO:0007669"/>
    <property type="project" value="UniProtKB-KW"/>
</dbReference>
<feature type="chain" id="PRO_5042952406" description="Copper acquisition factor BIM1-like domain-containing protein" evidence="8">
    <location>
        <begin position="18"/>
        <end position="240"/>
    </location>
</feature>
<keyword evidence="2" id="KW-1003">Cell membrane</keyword>
<dbReference type="EMBL" id="MU864441">
    <property type="protein sequence ID" value="KAK4185739.1"/>
    <property type="molecule type" value="Genomic_DNA"/>
</dbReference>
<dbReference type="Proteomes" id="UP001302126">
    <property type="component" value="Unassembled WGS sequence"/>
</dbReference>
<dbReference type="AlphaFoldDB" id="A0AAN7AGG3"/>
<evidence type="ECO:0000256" key="3">
    <source>
        <dbReference type="ARBA" id="ARBA00022622"/>
    </source>
</evidence>
<dbReference type="Pfam" id="PF20238">
    <property type="entry name" value="BIM1-like_dom"/>
    <property type="match status" value="1"/>
</dbReference>
<dbReference type="PANTHER" id="PTHR34992:SF10">
    <property type="entry name" value="COPPER ACQUISITION FACTOR BIM1-LIKE DOMAIN-CONTAINING PROTEIN"/>
    <property type="match status" value="1"/>
</dbReference>
<accession>A0AAN7AGG3</accession>
<dbReference type="InterPro" id="IPR046530">
    <property type="entry name" value="BIM1-like_dom"/>
</dbReference>
<keyword evidence="5" id="KW-0472">Membrane</keyword>
<evidence type="ECO:0000313" key="11">
    <source>
        <dbReference type="Proteomes" id="UP001302126"/>
    </source>
</evidence>
<name>A0AAN7AGG3_9PEZI</name>
<feature type="domain" description="Copper acquisition factor BIM1-like" evidence="9">
    <location>
        <begin position="16"/>
        <end position="188"/>
    </location>
</feature>
<dbReference type="InterPro" id="IPR046936">
    <property type="entry name" value="BIM1-like"/>
</dbReference>
<sequence>MHTSTLLTVATAAVASAHTVITYPGWRGNNLITNNTFPYGMQWMYPCGGMGVSQNRTYWSTKGGAIAFQPGWFQGHASAMVYVNMGFGMEGPEDARELGGPPNMSFPMVPPFMLLGPNKNPYPGTVCLPQVPLPVNASVKAGDNATIQLVELAVHGAALYSCVDITFVEPGDSRLAEVNETNCFNSTDIGVADVYTLTLRASGQTINLTSGAFPSFQISGSALGMLGYVPLAMAGLWALL</sequence>
<keyword evidence="6" id="KW-0325">Glycoprotein</keyword>
<keyword evidence="3" id="KW-0336">GPI-anchor</keyword>
<comment type="subcellular location">
    <subcellularLocation>
        <location evidence="1">Cell membrane</location>
        <topology evidence="1">Lipid-anchor</topology>
        <topology evidence="1">GPI-anchor</topology>
    </subcellularLocation>
</comment>
<evidence type="ECO:0000256" key="5">
    <source>
        <dbReference type="ARBA" id="ARBA00023136"/>
    </source>
</evidence>
<dbReference type="GO" id="GO:0005886">
    <property type="term" value="C:plasma membrane"/>
    <property type="evidence" value="ECO:0007669"/>
    <property type="project" value="UniProtKB-SubCell"/>
</dbReference>